<name>A0ABT8WC83_9FLAO</name>
<evidence type="ECO:0000259" key="3">
    <source>
        <dbReference type="Pfam" id="PF01055"/>
    </source>
</evidence>
<gene>
    <name evidence="6" type="ORF">Q4Q35_12510</name>
</gene>
<dbReference type="SUPFAM" id="SSF51011">
    <property type="entry name" value="Glycosyl hydrolase domain"/>
    <property type="match status" value="1"/>
</dbReference>
<dbReference type="CDD" id="cd14752">
    <property type="entry name" value="GH31_N"/>
    <property type="match status" value="1"/>
</dbReference>
<reference evidence="6" key="1">
    <citation type="submission" date="2023-07" db="EMBL/GenBank/DDBJ databases">
        <title>Two novel species in the genus Flavivirga.</title>
        <authorList>
            <person name="Kwon K."/>
        </authorList>
    </citation>
    <scope>NUCLEOTIDE SEQUENCE</scope>
    <source>
        <strain evidence="6">KCTC 52353</strain>
    </source>
</reference>
<dbReference type="SUPFAM" id="SSF51445">
    <property type="entry name" value="(Trans)glycosidases"/>
    <property type="match status" value="1"/>
</dbReference>
<dbReference type="Gene3D" id="3.20.20.80">
    <property type="entry name" value="Glycosidases"/>
    <property type="match status" value="1"/>
</dbReference>
<evidence type="ECO:0000259" key="5">
    <source>
        <dbReference type="Pfam" id="PF21365"/>
    </source>
</evidence>
<sequence>MIHINSQKQTKLFKNNLIVLLTLFLLSIYPITGISQIQKEGPFTKLENRLIWENEGELYWIDAFGKDALRFRSSKSLRITDENWNLLRQPQFQLEISISKKKATVSNGHIRAEIEAKNGRITYLNNKNEVLLREATHAHHLHFARQFESKGSDHFEIKLTFDAEKDEHLYGMGQYQNDCLDLKGTVLELAQKNTQISIPFLLSSKGYGFIWNNPAIGRAELSLTHTSFYAEYAKQIDYVIFSGENPAELVEHYSDLTGKSPKMPEFATGFWQSKLRYYSQEDLLSVAREYKKRDLPISVIVADFYHWPTTGDWKFNPELWPDPAAMIKELDSLNIKLLVSVWPTLAEKSDNYKEFKQSNFTIRPELGNNLFLKVNDDLTFVDVTYPKARKALWAKLKENYYDLGVRMFWMDEAEPEIEPLEYKNIRYYRGNGLEVSNIYPYNFAQAIYEGQKENGQTDIINLIRSGWIGSQKFGTLLWSGDIKGDFPTLRKQVKAGLNIGLCGIPWWNTDIGGFYGSSDSDEYKELLIRWFQYGTFSPVMRIHGVRKPIIKLEGQITNTGSPNEVWSFGEKAFKIMSRYLNIREELRPYIQKHMDIASKKGTPVMRPIFYDFPNDKTCYNIEDQYMFGSDILVAPVLEANATSRTIYLPNGSKWKDALTGKTYKGGQSINYKVSLENIPLFTRNNFNFKIK</sequence>
<dbReference type="Pfam" id="PF13802">
    <property type="entry name" value="Gal_mutarotas_2"/>
    <property type="match status" value="1"/>
</dbReference>
<dbReference type="InterPro" id="IPR017853">
    <property type="entry name" value="GH"/>
</dbReference>
<dbReference type="CDD" id="cd06591">
    <property type="entry name" value="GH31_xylosidase_XylS"/>
    <property type="match status" value="1"/>
</dbReference>
<evidence type="ECO:0000259" key="4">
    <source>
        <dbReference type="Pfam" id="PF13802"/>
    </source>
</evidence>
<feature type="domain" description="Glycoside hydrolase family 31 TIM barrel" evidence="3">
    <location>
        <begin position="261"/>
        <end position="590"/>
    </location>
</feature>
<feature type="domain" description="Glycoside hydrolase family 31 N-terminal" evidence="4">
    <location>
        <begin position="61"/>
        <end position="215"/>
    </location>
</feature>
<dbReference type="Gene3D" id="2.60.40.1760">
    <property type="entry name" value="glycosyl hydrolase (family 31)"/>
    <property type="match status" value="1"/>
</dbReference>
<dbReference type="InterPro" id="IPR025887">
    <property type="entry name" value="Glyco_hydro_31_N_dom"/>
</dbReference>
<evidence type="ECO:0000256" key="1">
    <source>
        <dbReference type="ARBA" id="ARBA00007806"/>
    </source>
</evidence>
<dbReference type="EMBL" id="JAUOEK010000122">
    <property type="protein sequence ID" value="MDO5970631.1"/>
    <property type="molecule type" value="Genomic_DNA"/>
</dbReference>
<dbReference type="InterPro" id="IPR000322">
    <property type="entry name" value="Glyco_hydro_31_TIM"/>
</dbReference>
<dbReference type="InterPro" id="IPR011013">
    <property type="entry name" value="Gal_mutarotase_sf_dom"/>
</dbReference>
<protein>
    <submittedName>
        <fullName evidence="6">Glycoside hydrolase family 31 protein</fullName>
    </submittedName>
</protein>
<evidence type="ECO:0000313" key="6">
    <source>
        <dbReference type="EMBL" id="MDO5970631.1"/>
    </source>
</evidence>
<comment type="similarity">
    <text evidence="1 2">Belongs to the glycosyl hydrolase 31 family.</text>
</comment>
<comment type="caution">
    <text evidence="6">The sequence shown here is derived from an EMBL/GenBank/DDBJ whole genome shotgun (WGS) entry which is preliminary data.</text>
</comment>
<dbReference type="SUPFAM" id="SSF74650">
    <property type="entry name" value="Galactose mutarotase-like"/>
    <property type="match status" value="1"/>
</dbReference>
<dbReference type="Pfam" id="PF01055">
    <property type="entry name" value="Glyco_hydro_31_2nd"/>
    <property type="match status" value="1"/>
</dbReference>
<keyword evidence="2 6" id="KW-0378">Hydrolase</keyword>
<dbReference type="PANTHER" id="PTHR43863:SF2">
    <property type="entry name" value="MALTASE-GLUCOAMYLASE"/>
    <property type="match status" value="1"/>
</dbReference>
<dbReference type="InterPro" id="IPR013780">
    <property type="entry name" value="Glyco_hydro_b"/>
</dbReference>
<evidence type="ECO:0000313" key="7">
    <source>
        <dbReference type="Proteomes" id="UP001176883"/>
    </source>
</evidence>
<dbReference type="Pfam" id="PF21365">
    <property type="entry name" value="Glyco_hydro_31_3rd"/>
    <property type="match status" value="1"/>
</dbReference>
<accession>A0ABT8WC83</accession>
<dbReference type="InterPro" id="IPR051816">
    <property type="entry name" value="Glycosyl_Hydrolase_31"/>
</dbReference>
<dbReference type="RefSeq" id="WP_303278324.1">
    <property type="nucleotide sequence ID" value="NZ_JAUOEK010000122.1"/>
</dbReference>
<dbReference type="Proteomes" id="UP001176883">
    <property type="component" value="Unassembled WGS sequence"/>
</dbReference>
<organism evidence="6 7">
    <name type="scientific">Flavivirga aquimarina</name>
    <dbReference type="NCBI Taxonomy" id="2027862"/>
    <lineage>
        <taxon>Bacteria</taxon>
        <taxon>Pseudomonadati</taxon>
        <taxon>Bacteroidota</taxon>
        <taxon>Flavobacteriia</taxon>
        <taxon>Flavobacteriales</taxon>
        <taxon>Flavobacteriaceae</taxon>
        <taxon>Flavivirga</taxon>
    </lineage>
</organism>
<dbReference type="Gene3D" id="2.60.40.1180">
    <property type="entry name" value="Golgi alpha-mannosidase II"/>
    <property type="match status" value="1"/>
</dbReference>
<dbReference type="PANTHER" id="PTHR43863">
    <property type="entry name" value="HYDROLASE, PUTATIVE (AFU_ORTHOLOGUE AFUA_1G03140)-RELATED"/>
    <property type="match status" value="1"/>
</dbReference>
<proteinExistence type="inferred from homology"/>
<evidence type="ECO:0000256" key="2">
    <source>
        <dbReference type="RuleBase" id="RU361185"/>
    </source>
</evidence>
<dbReference type="InterPro" id="IPR048395">
    <property type="entry name" value="Glyco_hydro_31_C"/>
</dbReference>
<keyword evidence="7" id="KW-1185">Reference proteome</keyword>
<keyword evidence="2" id="KW-0326">Glycosidase</keyword>
<feature type="domain" description="Glycosyl hydrolase family 31 C-terminal" evidence="5">
    <location>
        <begin position="601"/>
        <end position="685"/>
    </location>
</feature>
<dbReference type="GO" id="GO:0016787">
    <property type="term" value="F:hydrolase activity"/>
    <property type="evidence" value="ECO:0007669"/>
    <property type="project" value="UniProtKB-KW"/>
</dbReference>